<evidence type="ECO:0000313" key="4">
    <source>
        <dbReference type="Proteomes" id="UP000553888"/>
    </source>
</evidence>
<dbReference type="Proteomes" id="UP000553888">
    <property type="component" value="Unassembled WGS sequence"/>
</dbReference>
<evidence type="ECO:0000256" key="1">
    <source>
        <dbReference type="ARBA" id="ARBA00023277"/>
    </source>
</evidence>
<dbReference type="InterPro" id="IPR036237">
    <property type="entry name" value="Xyl_isomerase-like_sf"/>
</dbReference>
<sequence>MKLTIDPLPFRHLPIPEMVRTVAELGYEYIEFSQRDDFFPFYLYPRANDDLVQTLKRSLKETGVQIASVLPILRWSSPDEDQRQAAVRSWLRSIDITVELGVDQMNSEFSGRPEQSERSEGQFLKSMEVILPRLEKEGIKLNIEPHPDDFIEDGIEAIRFIRGLNSKNVGFLYCVPHTFYQGHDIAEIVRYAGKDLKHLHLADSFDYRASGGRRYLLNPAETNATVHQHLPYGQGEVDLDAFFAALKEVEFDGIATVAVFSQEEKAHENAVWMRHESIRRLGIAA</sequence>
<comment type="caution">
    <text evidence="3">The sequence shown here is derived from an EMBL/GenBank/DDBJ whole genome shotgun (WGS) entry which is preliminary data.</text>
</comment>
<dbReference type="SUPFAM" id="SSF51658">
    <property type="entry name" value="Xylose isomerase-like"/>
    <property type="match status" value="1"/>
</dbReference>
<dbReference type="Pfam" id="PF01261">
    <property type="entry name" value="AP_endonuc_2"/>
    <property type="match status" value="1"/>
</dbReference>
<organism evidence="3 4">
    <name type="scientific">Schumannella luteola</name>
    <dbReference type="NCBI Taxonomy" id="472059"/>
    <lineage>
        <taxon>Bacteria</taxon>
        <taxon>Bacillati</taxon>
        <taxon>Actinomycetota</taxon>
        <taxon>Actinomycetes</taxon>
        <taxon>Micrococcales</taxon>
        <taxon>Microbacteriaceae</taxon>
        <taxon>Schumannella</taxon>
    </lineage>
</organism>
<dbReference type="InterPro" id="IPR050312">
    <property type="entry name" value="IolE/XylAMocC-like"/>
</dbReference>
<accession>A0A852YHG3</accession>
<feature type="domain" description="Xylose isomerase-like TIM barrel" evidence="2">
    <location>
        <begin position="20"/>
        <end position="274"/>
    </location>
</feature>
<protein>
    <submittedName>
        <fullName evidence="3">Myo-inositol catabolism protein IolH</fullName>
    </submittedName>
</protein>
<keyword evidence="1" id="KW-0119">Carbohydrate metabolism</keyword>
<dbReference type="PANTHER" id="PTHR12110">
    <property type="entry name" value="HYDROXYPYRUVATE ISOMERASE"/>
    <property type="match status" value="1"/>
</dbReference>
<name>A0A852YHG3_9MICO</name>
<gene>
    <name evidence="3" type="ORF">BJ979_001134</name>
</gene>
<dbReference type="PANTHER" id="PTHR12110:SF21">
    <property type="entry name" value="XYLOSE ISOMERASE-LIKE TIM BARREL DOMAIN-CONTAINING PROTEIN"/>
    <property type="match status" value="1"/>
</dbReference>
<reference evidence="3 4" key="1">
    <citation type="submission" date="2020-07" db="EMBL/GenBank/DDBJ databases">
        <title>Sequencing the genomes of 1000 actinobacteria strains.</title>
        <authorList>
            <person name="Klenk H.-P."/>
        </authorList>
    </citation>
    <scope>NUCLEOTIDE SEQUENCE [LARGE SCALE GENOMIC DNA]</scope>
    <source>
        <strain evidence="3 4">DSM 23141</strain>
    </source>
</reference>
<dbReference type="Gene3D" id="3.20.20.150">
    <property type="entry name" value="Divalent-metal-dependent TIM barrel enzymes"/>
    <property type="match status" value="1"/>
</dbReference>
<dbReference type="EMBL" id="JACBZY010000001">
    <property type="protein sequence ID" value="NYG98508.1"/>
    <property type="molecule type" value="Genomic_DNA"/>
</dbReference>
<evidence type="ECO:0000259" key="2">
    <source>
        <dbReference type="Pfam" id="PF01261"/>
    </source>
</evidence>
<proteinExistence type="predicted"/>
<dbReference type="InterPro" id="IPR013022">
    <property type="entry name" value="Xyl_isomerase-like_TIM-brl"/>
</dbReference>
<dbReference type="AlphaFoldDB" id="A0A852YHG3"/>
<keyword evidence="4" id="KW-1185">Reference proteome</keyword>
<evidence type="ECO:0000313" key="3">
    <source>
        <dbReference type="EMBL" id="NYG98508.1"/>
    </source>
</evidence>
<dbReference type="RefSeq" id="WP_179566021.1">
    <property type="nucleotide sequence ID" value="NZ_JACBZY010000001.1"/>
</dbReference>